<reference evidence="2 3" key="1">
    <citation type="submission" date="2017-06" db="EMBL/GenBank/DDBJ databases">
        <title>Raineya orbicola gen. nov., sp. nov. a slightly thermophilic bacterium of the phylum Bacteroidetes and the description of Raineyaceae fam. nov.</title>
        <authorList>
            <person name="Albuquerque L."/>
            <person name="Polonia A.R.M."/>
            <person name="Barroso C."/>
            <person name="Froufe H.J.C."/>
            <person name="Lage O."/>
            <person name="Lobo-Da-Cunha A."/>
            <person name="Egas C."/>
            <person name="Da Costa M.S."/>
        </authorList>
    </citation>
    <scope>NUCLEOTIDE SEQUENCE [LARGE SCALE GENOMIC DNA]</scope>
    <source>
        <strain evidence="2 3">SPSPC-11</strain>
    </source>
</reference>
<dbReference type="Proteomes" id="UP000233387">
    <property type="component" value="Unassembled WGS sequence"/>
</dbReference>
<dbReference type="EMBL" id="NKXO01000036">
    <property type="protein sequence ID" value="PKQ67249.1"/>
    <property type="molecule type" value="Genomic_DNA"/>
</dbReference>
<organism evidence="2 3">
    <name type="scientific">Raineya orbicola</name>
    <dbReference type="NCBI Taxonomy" id="2016530"/>
    <lineage>
        <taxon>Bacteria</taxon>
        <taxon>Pseudomonadati</taxon>
        <taxon>Bacteroidota</taxon>
        <taxon>Cytophagia</taxon>
        <taxon>Cytophagales</taxon>
        <taxon>Raineyaceae</taxon>
        <taxon>Raineya</taxon>
    </lineage>
</organism>
<gene>
    <name evidence="2" type="ORF">Rain11_2111</name>
</gene>
<comment type="caution">
    <text evidence="2">The sequence shown here is derived from an EMBL/GenBank/DDBJ whole genome shotgun (WGS) entry which is preliminary data.</text>
</comment>
<proteinExistence type="predicted"/>
<protein>
    <submittedName>
        <fullName evidence="2">Uncharacterized protein</fullName>
    </submittedName>
</protein>
<dbReference type="OrthoDB" id="614471at2"/>
<sequence length="336" mass="39323">MGKIIKWTFRIFLIVLLVRIFAPDSQIYQAVAPITEPIFEGILESLSDFMNDDNTQNAVQELKNEQKNVVDITEEKTENQENSSNFEDYSQVQEFDALLPCQSRIRHVTHLHEWSTPNNEYFKAKFTMLPREACESESYREQMPEPISDGSTKDYYGKVYLQLIRECRPKLDRIIRTYELIGKKYKLNYRQFAEMVMASVQEIPYVLVHPETCYKAKQWGGFMRTYHDEGKECLPEIRFGLTSPTEFLYNLKGDCDTRTVFLYTILAHFGYDVAIFVSNAHCLLGIHLPNVYGDYLTYKGKKYFFWETTAKGFLPGVLPNEFKNDFWNIALVKPQS</sequence>
<feature type="coiled-coil region" evidence="1">
    <location>
        <begin position="55"/>
        <end position="82"/>
    </location>
</feature>
<name>A0A2N3IAC6_9BACT</name>
<evidence type="ECO:0000256" key="1">
    <source>
        <dbReference type="SAM" id="Coils"/>
    </source>
</evidence>
<evidence type="ECO:0000313" key="3">
    <source>
        <dbReference type="Proteomes" id="UP000233387"/>
    </source>
</evidence>
<keyword evidence="1" id="KW-0175">Coiled coil</keyword>
<accession>A0A2N3IAC6</accession>
<dbReference type="RefSeq" id="WP_101359377.1">
    <property type="nucleotide sequence ID" value="NZ_NKXO01000036.1"/>
</dbReference>
<dbReference type="AlphaFoldDB" id="A0A2N3IAC6"/>
<keyword evidence="3" id="KW-1185">Reference proteome</keyword>
<evidence type="ECO:0000313" key="2">
    <source>
        <dbReference type="EMBL" id="PKQ67249.1"/>
    </source>
</evidence>